<dbReference type="EMBL" id="AYRZ02000004">
    <property type="protein sequence ID" value="PHT83181.1"/>
    <property type="molecule type" value="Genomic_DNA"/>
</dbReference>
<keyword evidence="2" id="KW-0007">Acetylation</keyword>
<dbReference type="InterPro" id="IPR007125">
    <property type="entry name" value="H2A/H2B/H3"/>
</dbReference>
<dbReference type="Gramene" id="PHT83181">
    <property type="protein sequence ID" value="PHT83181"/>
    <property type="gene ID" value="T459_11624"/>
</dbReference>
<dbReference type="GO" id="GO:0000786">
    <property type="term" value="C:nucleosome"/>
    <property type="evidence" value="ECO:0007669"/>
    <property type="project" value="InterPro"/>
</dbReference>
<dbReference type="InterPro" id="IPR000164">
    <property type="entry name" value="Histone_H3/CENP-A"/>
</dbReference>
<reference evidence="4 5" key="2">
    <citation type="journal article" date="2017" name="Genome Biol.">
        <title>New reference genome sequences of hot pepper reveal the massive evolution of plant disease-resistance genes by retroduplication.</title>
        <authorList>
            <person name="Kim S."/>
            <person name="Park J."/>
            <person name="Yeom S.I."/>
            <person name="Kim Y.M."/>
            <person name="Seo E."/>
            <person name="Kim K.T."/>
            <person name="Kim M.S."/>
            <person name="Lee J.M."/>
            <person name="Cheong K."/>
            <person name="Shin H.S."/>
            <person name="Kim S.B."/>
            <person name="Han K."/>
            <person name="Lee J."/>
            <person name="Park M."/>
            <person name="Lee H.A."/>
            <person name="Lee H.Y."/>
            <person name="Lee Y."/>
            <person name="Oh S."/>
            <person name="Lee J.H."/>
            <person name="Choi E."/>
            <person name="Choi E."/>
            <person name="Lee S.E."/>
            <person name="Jeon J."/>
            <person name="Kim H."/>
            <person name="Choi G."/>
            <person name="Song H."/>
            <person name="Lee J."/>
            <person name="Lee S.C."/>
            <person name="Kwon J.K."/>
            <person name="Lee H.Y."/>
            <person name="Koo N."/>
            <person name="Hong Y."/>
            <person name="Kim R.W."/>
            <person name="Kang W.H."/>
            <person name="Huh J.H."/>
            <person name="Kang B.C."/>
            <person name="Yang T.J."/>
            <person name="Lee Y.H."/>
            <person name="Bennetzen J.L."/>
            <person name="Choi D."/>
        </authorList>
    </citation>
    <scope>NUCLEOTIDE SEQUENCE [LARGE SCALE GENOMIC DNA]</scope>
    <source>
        <strain evidence="5">cv. CM334</strain>
    </source>
</reference>
<evidence type="ECO:0000256" key="2">
    <source>
        <dbReference type="ARBA" id="ARBA00022990"/>
    </source>
</evidence>
<dbReference type="AlphaFoldDB" id="A0A2G2ZMK4"/>
<dbReference type="Gene3D" id="1.10.20.10">
    <property type="entry name" value="Histone, subunit A"/>
    <property type="match status" value="1"/>
</dbReference>
<gene>
    <name evidence="4" type="ORF">T459_11624</name>
</gene>
<evidence type="ECO:0000256" key="1">
    <source>
        <dbReference type="ARBA" id="ARBA00010343"/>
    </source>
</evidence>
<dbReference type="STRING" id="4072.A0A2G2ZMK4"/>
<accession>A0A2G2ZMK4</accession>
<dbReference type="GO" id="GO:0003677">
    <property type="term" value="F:DNA binding"/>
    <property type="evidence" value="ECO:0007669"/>
    <property type="project" value="InterPro"/>
</dbReference>
<reference evidence="4 5" key="1">
    <citation type="journal article" date="2014" name="Nat. Genet.">
        <title>Genome sequence of the hot pepper provides insights into the evolution of pungency in Capsicum species.</title>
        <authorList>
            <person name="Kim S."/>
            <person name="Park M."/>
            <person name="Yeom S.I."/>
            <person name="Kim Y.M."/>
            <person name="Lee J.M."/>
            <person name="Lee H.A."/>
            <person name="Seo E."/>
            <person name="Choi J."/>
            <person name="Cheong K."/>
            <person name="Kim K.T."/>
            <person name="Jung K."/>
            <person name="Lee G.W."/>
            <person name="Oh S.K."/>
            <person name="Bae C."/>
            <person name="Kim S.B."/>
            <person name="Lee H.Y."/>
            <person name="Kim S.Y."/>
            <person name="Kim M.S."/>
            <person name="Kang B.C."/>
            <person name="Jo Y.D."/>
            <person name="Yang H.B."/>
            <person name="Jeong H.J."/>
            <person name="Kang W.H."/>
            <person name="Kwon J.K."/>
            <person name="Shin C."/>
            <person name="Lim J.Y."/>
            <person name="Park J.H."/>
            <person name="Huh J.H."/>
            <person name="Kim J.S."/>
            <person name="Kim B.D."/>
            <person name="Cohen O."/>
            <person name="Paran I."/>
            <person name="Suh M.C."/>
            <person name="Lee S.B."/>
            <person name="Kim Y.K."/>
            <person name="Shin Y."/>
            <person name="Noh S.J."/>
            <person name="Park J."/>
            <person name="Seo Y.S."/>
            <person name="Kwon S.Y."/>
            <person name="Kim H.A."/>
            <person name="Park J.M."/>
            <person name="Kim H.J."/>
            <person name="Choi S.B."/>
            <person name="Bosland P.W."/>
            <person name="Reeves G."/>
            <person name="Jo S.H."/>
            <person name="Lee B.W."/>
            <person name="Cho H.T."/>
            <person name="Choi H.S."/>
            <person name="Lee M.S."/>
            <person name="Yu Y."/>
            <person name="Do Choi Y."/>
            <person name="Park B.S."/>
            <person name="van Deynze A."/>
            <person name="Ashrafi H."/>
            <person name="Hill T."/>
            <person name="Kim W.T."/>
            <person name="Pai H.S."/>
            <person name="Ahn H.K."/>
            <person name="Yeam I."/>
            <person name="Giovannoni J.J."/>
            <person name="Rose J.K."/>
            <person name="Sorensen I."/>
            <person name="Lee S.J."/>
            <person name="Kim R.W."/>
            <person name="Choi I.Y."/>
            <person name="Choi B.S."/>
            <person name="Lim J.S."/>
            <person name="Lee Y.H."/>
            <person name="Choi D."/>
        </authorList>
    </citation>
    <scope>NUCLEOTIDE SEQUENCE [LARGE SCALE GENOMIC DNA]</scope>
    <source>
        <strain evidence="5">cv. CM334</strain>
    </source>
</reference>
<evidence type="ECO:0000313" key="4">
    <source>
        <dbReference type="EMBL" id="PHT83181.1"/>
    </source>
</evidence>
<dbReference type="SUPFAM" id="SSF47113">
    <property type="entry name" value="Histone-fold"/>
    <property type="match status" value="1"/>
</dbReference>
<dbReference type="PRINTS" id="PR00622">
    <property type="entry name" value="HISTONEH3"/>
</dbReference>
<dbReference type="PANTHER" id="PTHR11426">
    <property type="entry name" value="HISTONE H3"/>
    <property type="match status" value="1"/>
</dbReference>
<comment type="similarity">
    <text evidence="1">Belongs to the histone H3 family.</text>
</comment>
<dbReference type="Pfam" id="PF00125">
    <property type="entry name" value="Histone"/>
    <property type="match status" value="1"/>
</dbReference>
<name>A0A2G2ZMK4_CAPAN</name>
<proteinExistence type="inferred from homology"/>
<dbReference type="SMART" id="SM00428">
    <property type="entry name" value="H3"/>
    <property type="match status" value="1"/>
</dbReference>
<keyword evidence="5" id="KW-1185">Reference proteome</keyword>
<feature type="domain" description="Core Histone H2A/H2B/H3" evidence="3">
    <location>
        <begin position="6"/>
        <end position="51"/>
    </location>
</feature>
<comment type="caution">
    <text evidence="4">The sequence shown here is derived from an EMBL/GenBank/DDBJ whole genome shotgun (WGS) entry which is preliminary data.</text>
</comment>
<dbReference type="GO" id="GO:0030527">
    <property type="term" value="F:structural constituent of chromatin"/>
    <property type="evidence" value="ECO:0007669"/>
    <property type="project" value="InterPro"/>
</dbReference>
<organism evidence="4 5">
    <name type="scientific">Capsicum annuum</name>
    <name type="common">Capsicum pepper</name>
    <dbReference type="NCBI Taxonomy" id="4072"/>
    <lineage>
        <taxon>Eukaryota</taxon>
        <taxon>Viridiplantae</taxon>
        <taxon>Streptophyta</taxon>
        <taxon>Embryophyta</taxon>
        <taxon>Tracheophyta</taxon>
        <taxon>Spermatophyta</taxon>
        <taxon>Magnoliopsida</taxon>
        <taxon>eudicotyledons</taxon>
        <taxon>Gunneridae</taxon>
        <taxon>Pentapetalae</taxon>
        <taxon>asterids</taxon>
        <taxon>lamiids</taxon>
        <taxon>Solanales</taxon>
        <taxon>Solanaceae</taxon>
        <taxon>Solanoideae</taxon>
        <taxon>Capsiceae</taxon>
        <taxon>Capsicum</taxon>
    </lineage>
</organism>
<dbReference type="Proteomes" id="UP000222542">
    <property type="component" value="Unassembled WGS sequence"/>
</dbReference>
<dbReference type="GO" id="GO:0046982">
    <property type="term" value="F:protein heterodimerization activity"/>
    <property type="evidence" value="ECO:0007669"/>
    <property type="project" value="InterPro"/>
</dbReference>
<dbReference type="InterPro" id="IPR009072">
    <property type="entry name" value="Histone-fold"/>
</dbReference>
<sequence>MDLRSPSSVAAALQEVAEAYLVGLFKDTNFCVIHAKRVTIIPKDIQLARRIRGERD</sequence>
<dbReference type="OMA" id="NWRDEIR"/>
<evidence type="ECO:0000313" key="5">
    <source>
        <dbReference type="Proteomes" id="UP000222542"/>
    </source>
</evidence>
<protein>
    <submittedName>
        <fullName evidence="4">Histone H3.2</fullName>
    </submittedName>
</protein>
<evidence type="ECO:0000259" key="3">
    <source>
        <dbReference type="Pfam" id="PF00125"/>
    </source>
</evidence>